<evidence type="ECO:0000256" key="1">
    <source>
        <dbReference type="SAM" id="MobiDB-lite"/>
    </source>
</evidence>
<dbReference type="Proteomes" id="UP000326396">
    <property type="component" value="Linkage Group LG2"/>
</dbReference>
<dbReference type="InterPro" id="IPR003871">
    <property type="entry name" value="RFA1B/D_OB_1st"/>
</dbReference>
<evidence type="ECO:0000313" key="4">
    <source>
        <dbReference type="Proteomes" id="UP000326396"/>
    </source>
</evidence>
<dbReference type="PANTHER" id="PTHR47165">
    <property type="entry name" value="OS03G0429900 PROTEIN"/>
    <property type="match status" value="1"/>
</dbReference>
<keyword evidence="4" id="KW-1185">Reference proteome</keyword>
<dbReference type="CDD" id="cd04481">
    <property type="entry name" value="RPA1_DBD_B_like"/>
    <property type="match status" value="1"/>
</dbReference>
<name>A0A5N6NFX1_9ASTR</name>
<dbReference type="EMBL" id="SZYD01000012">
    <property type="protein sequence ID" value="KAD4586200.1"/>
    <property type="molecule type" value="Genomic_DNA"/>
</dbReference>
<dbReference type="Pfam" id="PF02721">
    <property type="entry name" value="DUF223"/>
    <property type="match status" value="1"/>
</dbReference>
<dbReference type="SUPFAM" id="SSF50249">
    <property type="entry name" value="Nucleic acid-binding proteins"/>
    <property type="match status" value="3"/>
</dbReference>
<dbReference type="AlphaFoldDB" id="A0A5N6NFX1"/>
<proteinExistence type="predicted"/>
<dbReference type="Gene3D" id="2.40.50.140">
    <property type="entry name" value="Nucleic acid-binding proteins"/>
    <property type="match status" value="3"/>
</dbReference>
<feature type="region of interest" description="Disordered" evidence="1">
    <location>
        <begin position="434"/>
        <end position="459"/>
    </location>
</feature>
<sequence length="507" mass="57826">MFNNPSETYSIEMILMDEQGTKMQGNVLKKWFSRFEKFMKENATLIIQKPTLGDISHAKYKYVENPIKICLNWNTQVKHCNAFDGPKYGFNFTTFQSILENAILENATIDVIGHIVKCFKLEIFTGKDGKESKEINLIIEDLQGLKIYITLWGVYAQEMFGYLSNKPDEVHVVIILQFGVHKFFEGCRHYVSTSYSISNTYSASRLLINKKIDEIINFKKSLLLKFGNQTSSSNSGIGASMLSSDNDEFLKTEFNNIAEVNGIMEVKSVIIVGTIKHVTQEIPWFYYACKVTRKFSTLNKVDDVVDVDVEEERVYVCTNSNCNAEFIIAVPRFKIPIRVQDYIGVVSLNLFEREARRILKKYANDLLEKYLENNYKFFGISKMCDDPELICELQKKFNIEEVETFDSIKLSKESGSEDTVNLKDVVSYTGDNTTPLSSVQKSTAKSQLRNDHTNTSNSPYVALKRNLGALYDLEESGSTSTTKKPLVPMAIDEENGKHLLLIPKIEK</sequence>
<evidence type="ECO:0000313" key="3">
    <source>
        <dbReference type="EMBL" id="KAD4586200.1"/>
    </source>
</evidence>
<organism evidence="3 4">
    <name type="scientific">Mikania micrantha</name>
    <name type="common">bitter vine</name>
    <dbReference type="NCBI Taxonomy" id="192012"/>
    <lineage>
        <taxon>Eukaryota</taxon>
        <taxon>Viridiplantae</taxon>
        <taxon>Streptophyta</taxon>
        <taxon>Embryophyta</taxon>
        <taxon>Tracheophyta</taxon>
        <taxon>Spermatophyta</taxon>
        <taxon>Magnoliopsida</taxon>
        <taxon>eudicotyledons</taxon>
        <taxon>Gunneridae</taxon>
        <taxon>Pentapetalae</taxon>
        <taxon>asterids</taxon>
        <taxon>campanulids</taxon>
        <taxon>Asterales</taxon>
        <taxon>Asteraceae</taxon>
        <taxon>Asteroideae</taxon>
        <taxon>Heliantheae alliance</taxon>
        <taxon>Eupatorieae</taxon>
        <taxon>Mikania</taxon>
    </lineage>
</organism>
<evidence type="ECO:0000259" key="2">
    <source>
        <dbReference type="Pfam" id="PF02721"/>
    </source>
</evidence>
<gene>
    <name evidence="3" type="ORF">E3N88_23801</name>
</gene>
<accession>A0A5N6NFX1</accession>
<dbReference type="PANTHER" id="PTHR47165:SF4">
    <property type="entry name" value="OS03G0429900 PROTEIN"/>
    <property type="match status" value="1"/>
</dbReference>
<dbReference type="OrthoDB" id="1931061at2759"/>
<comment type="caution">
    <text evidence="3">The sequence shown here is derived from an EMBL/GenBank/DDBJ whole genome shotgun (WGS) entry which is preliminary data.</text>
</comment>
<reference evidence="3 4" key="1">
    <citation type="submission" date="2019-05" db="EMBL/GenBank/DDBJ databases">
        <title>Mikania micrantha, genome provides insights into the molecular mechanism of rapid growth.</title>
        <authorList>
            <person name="Liu B."/>
        </authorList>
    </citation>
    <scope>NUCLEOTIDE SEQUENCE [LARGE SCALE GENOMIC DNA]</scope>
    <source>
        <strain evidence="3">NLD-2019</strain>
        <tissue evidence="3">Leaf</tissue>
    </source>
</reference>
<dbReference type="InterPro" id="IPR012340">
    <property type="entry name" value="NA-bd_OB-fold"/>
</dbReference>
<protein>
    <recommendedName>
        <fullName evidence="2">Replication protein A 70 kDa DNA-binding subunit B/D first OB fold domain-containing protein</fullName>
    </recommendedName>
</protein>
<feature type="domain" description="Replication protein A 70 kDa DNA-binding subunit B/D first OB fold" evidence="2">
    <location>
        <begin position="7"/>
        <end position="80"/>
    </location>
</feature>